<comment type="caution">
    <text evidence="2">The sequence shown here is derived from an EMBL/GenBank/DDBJ whole genome shotgun (WGS) entry which is preliminary data.</text>
</comment>
<dbReference type="OrthoDB" id="5303367at2759"/>
<dbReference type="EMBL" id="MU155387">
    <property type="protein sequence ID" value="KAF9474273.1"/>
    <property type="molecule type" value="Genomic_DNA"/>
</dbReference>
<evidence type="ECO:0000313" key="2">
    <source>
        <dbReference type="EMBL" id="KAF9474273.1"/>
    </source>
</evidence>
<organism evidence="2 3">
    <name type="scientific">Pholiota conissans</name>
    <dbReference type="NCBI Taxonomy" id="109636"/>
    <lineage>
        <taxon>Eukaryota</taxon>
        <taxon>Fungi</taxon>
        <taxon>Dikarya</taxon>
        <taxon>Basidiomycota</taxon>
        <taxon>Agaricomycotina</taxon>
        <taxon>Agaricomycetes</taxon>
        <taxon>Agaricomycetidae</taxon>
        <taxon>Agaricales</taxon>
        <taxon>Agaricineae</taxon>
        <taxon>Strophariaceae</taxon>
        <taxon>Pholiota</taxon>
    </lineage>
</organism>
<accession>A0A9P5YQZ8</accession>
<dbReference type="Proteomes" id="UP000807469">
    <property type="component" value="Unassembled WGS sequence"/>
</dbReference>
<feature type="domain" description="Heterokaryon incompatibility" evidence="1">
    <location>
        <begin position="65"/>
        <end position="157"/>
    </location>
</feature>
<dbReference type="PANTHER" id="PTHR10622">
    <property type="entry name" value="HET DOMAIN-CONTAINING PROTEIN"/>
    <property type="match status" value="1"/>
</dbReference>
<proteinExistence type="predicted"/>
<dbReference type="PANTHER" id="PTHR10622:SF10">
    <property type="entry name" value="HET DOMAIN-CONTAINING PROTEIN"/>
    <property type="match status" value="1"/>
</dbReference>
<dbReference type="AlphaFoldDB" id="A0A9P5YQZ8"/>
<name>A0A9P5YQZ8_9AGAR</name>
<gene>
    <name evidence="2" type="ORF">BDN70DRAFT_325292</name>
</gene>
<keyword evidence="3" id="KW-1185">Reference proteome</keyword>
<dbReference type="InterPro" id="IPR010730">
    <property type="entry name" value="HET"/>
</dbReference>
<reference evidence="2" key="1">
    <citation type="submission" date="2020-11" db="EMBL/GenBank/DDBJ databases">
        <authorList>
            <consortium name="DOE Joint Genome Institute"/>
            <person name="Ahrendt S."/>
            <person name="Riley R."/>
            <person name="Andreopoulos W."/>
            <person name="Labutti K."/>
            <person name="Pangilinan J."/>
            <person name="Ruiz-Duenas F.J."/>
            <person name="Barrasa J.M."/>
            <person name="Sanchez-Garcia M."/>
            <person name="Camarero S."/>
            <person name="Miyauchi S."/>
            <person name="Serrano A."/>
            <person name="Linde D."/>
            <person name="Babiker R."/>
            <person name="Drula E."/>
            <person name="Ayuso-Fernandez I."/>
            <person name="Pacheco R."/>
            <person name="Padilla G."/>
            <person name="Ferreira P."/>
            <person name="Barriuso J."/>
            <person name="Kellner H."/>
            <person name="Castanera R."/>
            <person name="Alfaro M."/>
            <person name="Ramirez L."/>
            <person name="Pisabarro A.G."/>
            <person name="Kuo A."/>
            <person name="Tritt A."/>
            <person name="Lipzen A."/>
            <person name="He G."/>
            <person name="Yan M."/>
            <person name="Ng V."/>
            <person name="Cullen D."/>
            <person name="Martin F."/>
            <person name="Rosso M.-N."/>
            <person name="Henrissat B."/>
            <person name="Hibbett D."/>
            <person name="Martinez A.T."/>
            <person name="Grigoriev I.V."/>
        </authorList>
    </citation>
    <scope>NUCLEOTIDE SEQUENCE</scope>
    <source>
        <strain evidence="2">CIRM-BRFM 674</strain>
    </source>
</reference>
<dbReference type="Pfam" id="PF06985">
    <property type="entry name" value="HET"/>
    <property type="match status" value="1"/>
</dbReference>
<protein>
    <recommendedName>
        <fullName evidence="1">Heterokaryon incompatibility domain-containing protein</fullName>
    </recommendedName>
</protein>
<evidence type="ECO:0000259" key="1">
    <source>
        <dbReference type="Pfam" id="PF06985"/>
    </source>
</evidence>
<evidence type="ECO:0000313" key="3">
    <source>
        <dbReference type="Proteomes" id="UP000807469"/>
    </source>
</evidence>
<sequence>MPIRLLYFEPHGSDIRISLVERDFIYAHLESQLRANVNVANYLKLAGQEAEEQANQWLMAKHAKYAILSHTWLRTVPGEITYGDWIKERGPFDAESLGYKKLVNFCRTAWKVHGFTFGWIDTICINKESSSELDESIRSMYNWYARSQLCIVYLAETQILANMHVDPWFTRGWTLQELLAPRTIKFYGRKWHPLFEGSDNDKTVYQIMKQIEKASTISSDELDDIRAAPISRRMQLAAVREVTREEDTAYSLMGIFNVSIMTAYGEGAKRAFFRLLQEILTSSFDILDLLNCAGRWDPHRAHPSGMLPTNPQWYLKRSTHPDLSLGIPIKPLLLTHLGLRVPVILMPALSASSQSPYSPIGDFSATVNIKPVEPNLYHSFYNVLDKKITNIDGPNPNVPGSSQITLAVVNFKQAVEDESEPGSIVIPETCFAIPIECLQTMERVVIGWDFDIRGIEIHEPIVFHLKTKNRRGSREVHRDRLKEHGMHLVSVYM</sequence>